<dbReference type="SUPFAM" id="SSF54236">
    <property type="entry name" value="Ubiquitin-like"/>
    <property type="match status" value="3"/>
</dbReference>
<dbReference type="GeneID" id="115752284"/>
<dbReference type="GO" id="GO:0070628">
    <property type="term" value="F:proteasome binding"/>
    <property type="evidence" value="ECO:0007669"/>
    <property type="project" value="TreeGrafter"/>
</dbReference>
<evidence type="ECO:0000313" key="2">
    <source>
        <dbReference type="Proteomes" id="UP000827889"/>
    </source>
</evidence>
<dbReference type="GO" id="GO:0005654">
    <property type="term" value="C:nucleoplasm"/>
    <property type="evidence" value="ECO:0007669"/>
    <property type="project" value="TreeGrafter"/>
</dbReference>
<dbReference type="GO" id="GO:0031593">
    <property type="term" value="F:polyubiquitin modification-dependent protein binding"/>
    <property type="evidence" value="ECO:0007669"/>
    <property type="project" value="TreeGrafter"/>
</dbReference>
<dbReference type="PROSITE" id="PS50053">
    <property type="entry name" value="UBIQUITIN_2"/>
    <property type="match status" value="3"/>
</dbReference>
<organism evidence="2 3">
    <name type="scientific">Rhodamnia argentea</name>
    <dbReference type="NCBI Taxonomy" id="178133"/>
    <lineage>
        <taxon>Eukaryota</taxon>
        <taxon>Viridiplantae</taxon>
        <taxon>Streptophyta</taxon>
        <taxon>Embryophyta</taxon>
        <taxon>Tracheophyta</taxon>
        <taxon>Spermatophyta</taxon>
        <taxon>Magnoliopsida</taxon>
        <taxon>eudicotyledons</taxon>
        <taxon>Gunneridae</taxon>
        <taxon>Pentapetalae</taxon>
        <taxon>rosids</taxon>
        <taxon>malvids</taxon>
        <taxon>Myrtales</taxon>
        <taxon>Myrtaceae</taxon>
        <taxon>Myrtoideae</taxon>
        <taxon>Myrteae</taxon>
        <taxon>Australasian group</taxon>
        <taxon>Rhodamnia</taxon>
    </lineage>
</organism>
<protein>
    <submittedName>
        <fullName evidence="3">Uncharacterized protein LOC115752284</fullName>
    </submittedName>
</protein>
<evidence type="ECO:0000313" key="3">
    <source>
        <dbReference type="RefSeq" id="XP_030546260.2"/>
    </source>
</evidence>
<reference evidence="3" key="1">
    <citation type="submission" date="2025-08" db="UniProtKB">
        <authorList>
            <consortium name="RefSeq"/>
        </authorList>
    </citation>
    <scope>IDENTIFICATION</scope>
    <source>
        <tissue evidence="3">Leaf</tissue>
    </source>
</reference>
<dbReference type="GO" id="GO:0005829">
    <property type="term" value="C:cytosol"/>
    <property type="evidence" value="ECO:0007669"/>
    <property type="project" value="TreeGrafter"/>
</dbReference>
<feature type="domain" description="Ubiquitin-like" evidence="1">
    <location>
        <begin position="97"/>
        <end position="172"/>
    </location>
</feature>
<name>A0A8B8QGQ8_9MYRT</name>
<dbReference type="GO" id="GO:0043161">
    <property type="term" value="P:proteasome-mediated ubiquitin-dependent protein catabolic process"/>
    <property type="evidence" value="ECO:0007669"/>
    <property type="project" value="TreeGrafter"/>
</dbReference>
<dbReference type="Pfam" id="PF00240">
    <property type="entry name" value="ubiquitin"/>
    <property type="match status" value="2"/>
</dbReference>
<gene>
    <name evidence="3" type="primary">LOC115752284</name>
</gene>
<proteinExistence type="predicted"/>
<dbReference type="InterPro" id="IPR000626">
    <property type="entry name" value="Ubiquitin-like_dom"/>
</dbReference>
<feature type="domain" description="Ubiquitin-like" evidence="1">
    <location>
        <begin position="5"/>
        <end position="70"/>
    </location>
</feature>
<sequence length="264" mass="29857">MNEGLSLELAATMRVIIVMSGCELATEITRQETVLEIKQRLERLLGFPTFSQSLAVYGLELVDGLDMDDYPCITEGTKIHLTVEAANHPPSNGYSKMRVIVKFPTRKIDVEVDQTETVHSLKEKIHILEGTPIPRMSLFSSGRELEDDFWSLTEYGVRESSEIVVFLKNLSKQRHLPPSRRLSIVVQTSSSLLNAAAIPLEMKDSCTVSDLRQVLLSREILPADDYIFVHKQRLMRGDCSLRWHGVEDGETLYVFRGTVMRGSF</sequence>
<dbReference type="InterPro" id="IPR029071">
    <property type="entry name" value="Ubiquitin-like_domsf"/>
</dbReference>
<dbReference type="CDD" id="cd17039">
    <property type="entry name" value="Ubl_ubiquitin_like"/>
    <property type="match status" value="3"/>
</dbReference>
<dbReference type="Gene3D" id="3.10.20.90">
    <property type="entry name" value="Phosphatidylinositol 3-kinase Catalytic Subunit, Chain A, domain 1"/>
    <property type="match status" value="3"/>
</dbReference>
<dbReference type="SMART" id="SM00213">
    <property type="entry name" value="UBQ"/>
    <property type="match status" value="2"/>
</dbReference>
<keyword evidence="2" id="KW-1185">Reference proteome</keyword>
<dbReference type="GO" id="GO:0043130">
    <property type="term" value="F:ubiquitin binding"/>
    <property type="evidence" value="ECO:0007669"/>
    <property type="project" value="TreeGrafter"/>
</dbReference>
<accession>A0A8B8QGQ8</accession>
<dbReference type="RefSeq" id="XP_030546260.2">
    <property type="nucleotide sequence ID" value="XM_030690400.2"/>
</dbReference>
<evidence type="ECO:0000259" key="1">
    <source>
        <dbReference type="PROSITE" id="PS50053"/>
    </source>
</evidence>
<feature type="domain" description="Ubiquitin-like" evidence="1">
    <location>
        <begin position="182"/>
        <end position="254"/>
    </location>
</feature>
<dbReference type="PANTHER" id="PTHR10621:SF0">
    <property type="entry name" value="UV EXCISION REPAIR PROTEIN RAD23"/>
    <property type="match status" value="1"/>
</dbReference>
<dbReference type="Proteomes" id="UP000827889">
    <property type="component" value="Chromosome 10"/>
</dbReference>
<dbReference type="KEGG" id="rarg:115752284"/>
<dbReference type="PANTHER" id="PTHR10621">
    <property type="entry name" value="UV EXCISION REPAIR PROTEIN RAD23"/>
    <property type="match status" value="1"/>
</dbReference>
<dbReference type="AlphaFoldDB" id="A0A8B8QGQ8"/>